<dbReference type="CDD" id="cd03271">
    <property type="entry name" value="ABC_UvrA_II"/>
    <property type="match status" value="1"/>
</dbReference>
<feature type="domain" description="ABC transporter" evidence="17">
    <location>
        <begin position="670"/>
        <end position="1003"/>
    </location>
</feature>
<dbReference type="GO" id="GO:0005524">
    <property type="term" value="F:ATP binding"/>
    <property type="evidence" value="ECO:0007669"/>
    <property type="project" value="UniProtKB-KW"/>
</dbReference>
<evidence type="ECO:0000256" key="12">
    <source>
        <dbReference type="ARBA" id="ARBA00023125"/>
    </source>
</evidence>
<dbReference type="SUPFAM" id="SSF52540">
    <property type="entry name" value="P-loop containing nucleoside triphosphate hydrolases"/>
    <property type="match status" value="2"/>
</dbReference>
<evidence type="ECO:0000313" key="19">
    <source>
        <dbReference type="Proteomes" id="UP000612362"/>
    </source>
</evidence>
<evidence type="ECO:0000256" key="7">
    <source>
        <dbReference type="ARBA" id="ARBA00022769"/>
    </source>
</evidence>
<sequence length="1007" mass="111533">MPQVESIHASKEQAEPIQQPLHPHIELLAGLTHNGAVKKRSTNRDEEPQKVQVEPDQIFISGAHQHNLKHIDVAIPRNKLVVLTGVSGSGKSSLAFDTIYAEGQRRYVESLSPFVRHYLDKVEKPKVDFIYGLSPAVAIEQKTVSKNPRSNVGTITEVINYLRLLYSRIGVRHCVTCGTEIHTHSANEIARRLASLPPGTPFHLLAPLTRQSSETYNALIQQSIQEGYINARVDGRAEIALAKLHLEEDREHSIDLSIAHDTVPAIRDEAWNESQRATLKRAMKLGGGTVIVSLDQGQEVVLSEQARCALCGTSFPDLISVNFSPNSPFGMCQTCNGLGTQLKVDPERLIEDPDLSLMDGTLRWFGNVRKKGVNYSTSVLFALAQHYHIDLETPWRELSQHFRDVLLYGSGDEQIEFNLSFSQSNGNGNWTHNRVETYAGVIAEINRRFHQTSSEGMKAWYTSLMSQQRCPTCQGTRLSPEVNAVTLAGHNISEIGEMTIDRLLSWLDELYETLDDEALLIASEILKETRQRLQFMLNVGLHYLTLNRPAPTLSGGEGQRIRLASQLSCGLVGVLYVLDEPSIGLHARDQRTLIDTLLQLRDMGNTVLVVEHDEETMRTADWLIDIGPGAGILGGQVVAANTPEKIAEDEASITGRYLSGKLRITSPKGTQRRSPTRGWLAITNTALHNLKHVDARFPLGLLTCITGVSGSGKSSLVNGTLYPALTQVIHKTQEPAGPFESLIVVEKLNKVINITQEPIGRTPRSNPATYVGIFDDIRALFAGTEAAREHGYKADRFSFNVEGGRCESCKGHGQYVVEMHFLADVWVPCKECAGKRFNGETLAIRYRERNIADVLDMDVQEALAFFADTPKIARVLQTLHDVGLDYIKLGQSATTFSGGEAQRIKLAKELSRLATGRTLYILDEPTTGLHFADVQRLLDVLHRLVEFGNTVIVIEHNMDIIRNADWLIDMGPEGGDKGGYIIAEGTPEQVALIRESHTGRFLGEINL</sequence>
<dbReference type="GO" id="GO:0008270">
    <property type="term" value="F:zinc ion binding"/>
    <property type="evidence" value="ECO:0007669"/>
    <property type="project" value="UniProtKB-KW"/>
</dbReference>
<comment type="subcellular location">
    <subcellularLocation>
        <location evidence="1">Cytoplasm</location>
    </subcellularLocation>
</comment>
<dbReference type="InterPro" id="IPR013815">
    <property type="entry name" value="ATP_grasp_subdomain_1"/>
</dbReference>
<dbReference type="GO" id="GO:0005737">
    <property type="term" value="C:cytoplasm"/>
    <property type="evidence" value="ECO:0007669"/>
    <property type="project" value="UniProtKB-SubCell"/>
</dbReference>
<evidence type="ECO:0000256" key="15">
    <source>
        <dbReference type="ARBA" id="ARBA00039316"/>
    </source>
</evidence>
<dbReference type="Gene3D" id="1.10.8.280">
    <property type="entry name" value="ABC transporter ATPase domain-like"/>
    <property type="match status" value="1"/>
</dbReference>
<name>A0A8J3HUY4_9CHLR</name>
<evidence type="ECO:0000256" key="6">
    <source>
        <dbReference type="ARBA" id="ARBA00022763"/>
    </source>
</evidence>
<evidence type="ECO:0000256" key="5">
    <source>
        <dbReference type="ARBA" id="ARBA00022741"/>
    </source>
</evidence>
<keyword evidence="12" id="KW-0238">DNA-binding</keyword>
<dbReference type="InterPro" id="IPR041102">
    <property type="entry name" value="UvrA_inter"/>
</dbReference>
<keyword evidence="5" id="KW-0547">Nucleotide-binding</keyword>
<dbReference type="Proteomes" id="UP000612362">
    <property type="component" value="Unassembled WGS sequence"/>
</dbReference>
<keyword evidence="8" id="KW-0863">Zinc-finger</keyword>
<dbReference type="NCBIfam" id="NF001503">
    <property type="entry name" value="PRK00349.1"/>
    <property type="match status" value="1"/>
</dbReference>
<keyword evidence="19" id="KW-1185">Reference proteome</keyword>
<keyword evidence="2" id="KW-0963">Cytoplasm</keyword>
<dbReference type="InterPro" id="IPR041552">
    <property type="entry name" value="UvrA_DNA-bd"/>
</dbReference>
<evidence type="ECO:0000256" key="4">
    <source>
        <dbReference type="ARBA" id="ARBA00022737"/>
    </source>
</evidence>
<dbReference type="Pfam" id="PF17760">
    <property type="entry name" value="UvrA_inter"/>
    <property type="match status" value="1"/>
</dbReference>
<keyword evidence="9" id="KW-0862">Zinc</keyword>
<dbReference type="Gene3D" id="3.40.50.300">
    <property type="entry name" value="P-loop containing nucleotide triphosphate hydrolases"/>
    <property type="match status" value="2"/>
</dbReference>
<evidence type="ECO:0000256" key="3">
    <source>
        <dbReference type="ARBA" id="ARBA00022723"/>
    </source>
</evidence>
<dbReference type="Pfam" id="PF00005">
    <property type="entry name" value="ABC_tran"/>
    <property type="match status" value="1"/>
</dbReference>
<evidence type="ECO:0000256" key="2">
    <source>
        <dbReference type="ARBA" id="ARBA00022490"/>
    </source>
</evidence>
<dbReference type="GO" id="GO:0003677">
    <property type="term" value="F:DNA binding"/>
    <property type="evidence" value="ECO:0007669"/>
    <property type="project" value="UniProtKB-KW"/>
</dbReference>
<dbReference type="AlphaFoldDB" id="A0A8J3HUY4"/>
<dbReference type="PROSITE" id="PS50893">
    <property type="entry name" value="ABC_TRANSPORTER_2"/>
    <property type="match status" value="1"/>
</dbReference>
<dbReference type="InterPro" id="IPR004602">
    <property type="entry name" value="UvrA"/>
</dbReference>
<keyword evidence="11" id="KW-0267">Excision nuclease</keyword>
<comment type="caution">
    <text evidence="18">The sequence shown here is derived from an EMBL/GenBank/DDBJ whole genome shotgun (WGS) entry which is preliminary data.</text>
</comment>
<dbReference type="PANTHER" id="PTHR43152">
    <property type="entry name" value="UVRABC SYSTEM PROTEIN A"/>
    <property type="match status" value="1"/>
</dbReference>
<dbReference type="InterPro" id="IPR017871">
    <property type="entry name" value="ABC_transporter-like_CS"/>
</dbReference>
<evidence type="ECO:0000256" key="11">
    <source>
        <dbReference type="ARBA" id="ARBA00022881"/>
    </source>
</evidence>
<keyword evidence="10" id="KW-0067">ATP-binding</keyword>
<dbReference type="GO" id="GO:0006289">
    <property type="term" value="P:nucleotide-excision repair"/>
    <property type="evidence" value="ECO:0007669"/>
    <property type="project" value="InterPro"/>
</dbReference>
<dbReference type="GO" id="GO:0016887">
    <property type="term" value="F:ATP hydrolysis activity"/>
    <property type="evidence" value="ECO:0007669"/>
    <property type="project" value="InterPro"/>
</dbReference>
<dbReference type="PANTHER" id="PTHR43152:SF3">
    <property type="entry name" value="UVRABC SYSTEM PROTEIN A"/>
    <property type="match status" value="1"/>
</dbReference>
<organism evidence="18 19">
    <name type="scientific">Ktedonospora formicarum</name>
    <dbReference type="NCBI Taxonomy" id="2778364"/>
    <lineage>
        <taxon>Bacteria</taxon>
        <taxon>Bacillati</taxon>
        <taxon>Chloroflexota</taxon>
        <taxon>Ktedonobacteria</taxon>
        <taxon>Ktedonobacterales</taxon>
        <taxon>Ktedonobacteraceae</taxon>
        <taxon>Ktedonospora</taxon>
    </lineage>
</organism>
<evidence type="ECO:0000256" key="8">
    <source>
        <dbReference type="ARBA" id="ARBA00022771"/>
    </source>
</evidence>
<comment type="similarity">
    <text evidence="14">Belongs to the ABC transporter superfamily. UvrA family.</text>
</comment>
<dbReference type="Gene3D" id="3.30.1490.20">
    <property type="entry name" value="ATP-grasp fold, A domain"/>
    <property type="match status" value="1"/>
</dbReference>
<evidence type="ECO:0000259" key="17">
    <source>
        <dbReference type="PROSITE" id="PS50893"/>
    </source>
</evidence>
<evidence type="ECO:0000313" key="18">
    <source>
        <dbReference type="EMBL" id="GHO42451.1"/>
    </source>
</evidence>
<keyword evidence="6" id="KW-0227">DNA damage</keyword>
<proteinExistence type="inferred from homology"/>
<protein>
    <recommendedName>
        <fullName evidence="15">UvrABC system protein A</fullName>
    </recommendedName>
    <alternativeName>
        <fullName evidence="16">Excinuclease ABC subunit A</fullName>
    </alternativeName>
</protein>
<keyword evidence="3" id="KW-0479">Metal-binding</keyword>
<evidence type="ECO:0000256" key="9">
    <source>
        <dbReference type="ARBA" id="ARBA00022833"/>
    </source>
</evidence>
<dbReference type="GO" id="GO:0009380">
    <property type="term" value="C:excinuclease repair complex"/>
    <property type="evidence" value="ECO:0007669"/>
    <property type="project" value="InterPro"/>
</dbReference>
<dbReference type="InterPro" id="IPR003439">
    <property type="entry name" value="ABC_transporter-like_ATP-bd"/>
</dbReference>
<reference evidence="18" key="1">
    <citation type="submission" date="2020-10" db="EMBL/GenBank/DDBJ databases">
        <title>Taxonomic study of unclassified bacteria belonging to the class Ktedonobacteria.</title>
        <authorList>
            <person name="Yabe S."/>
            <person name="Wang C.M."/>
            <person name="Zheng Y."/>
            <person name="Sakai Y."/>
            <person name="Cavaletti L."/>
            <person name="Monciardini P."/>
            <person name="Donadio S."/>
        </authorList>
    </citation>
    <scope>NUCLEOTIDE SEQUENCE</scope>
    <source>
        <strain evidence="18">SOSP1-1</strain>
    </source>
</reference>
<dbReference type="RefSeq" id="WP_220191989.1">
    <property type="nucleotide sequence ID" value="NZ_BNJF01000001.1"/>
</dbReference>
<dbReference type="PROSITE" id="PS00211">
    <property type="entry name" value="ABC_TRANSPORTER_1"/>
    <property type="match status" value="1"/>
</dbReference>
<evidence type="ECO:0000256" key="10">
    <source>
        <dbReference type="ARBA" id="ARBA00022840"/>
    </source>
</evidence>
<keyword evidence="7" id="KW-0228">DNA excision</keyword>
<dbReference type="Gene3D" id="1.20.1580.10">
    <property type="entry name" value="ABC transporter ATPase like domain"/>
    <property type="match status" value="2"/>
</dbReference>
<dbReference type="Pfam" id="PF17755">
    <property type="entry name" value="UvrA_DNA-bind"/>
    <property type="match status" value="1"/>
</dbReference>
<dbReference type="GO" id="GO:0004518">
    <property type="term" value="F:nuclease activity"/>
    <property type="evidence" value="ECO:0007669"/>
    <property type="project" value="UniProtKB-KW"/>
</dbReference>
<accession>A0A8J3HUY4</accession>
<evidence type="ECO:0000256" key="14">
    <source>
        <dbReference type="ARBA" id="ARBA00038000"/>
    </source>
</evidence>
<evidence type="ECO:0000256" key="13">
    <source>
        <dbReference type="ARBA" id="ARBA00023204"/>
    </source>
</evidence>
<dbReference type="InterPro" id="IPR027417">
    <property type="entry name" value="P-loop_NTPase"/>
</dbReference>
<keyword evidence="13" id="KW-0234">DNA repair</keyword>
<dbReference type="NCBIfam" id="TIGR00630">
    <property type="entry name" value="uvra"/>
    <property type="match status" value="1"/>
</dbReference>
<keyword evidence="4" id="KW-0677">Repeat</keyword>
<dbReference type="EMBL" id="BNJF01000001">
    <property type="protein sequence ID" value="GHO42451.1"/>
    <property type="molecule type" value="Genomic_DNA"/>
</dbReference>
<gene>
    <name evidence="18" type="primary">uvrA_1</name>
    <name evidence="18" type="ORF">KSX_06140</name>
</gene>
<evidence type="ECO:0000256" key="1">
    <source>
        <dbReference type="ARBA" id="ARBA00004496"/>
    </source>
</evidence>
<evidence type="ECO:0000256" key="16">
    <source>
        <dbReference type="ARBA" id="ARBA00042156"/>
    </source>
</evidence>